<dbReference type="AlphaFoldDB" id="A0A176QF49"/>
<evidence type="ECO:0008006" key="6">
    <source>
        <dbReference type="Google" id="ProtNLM"/>
    </source>
</evidence>
<dbReference type="Proteomes" id="UP000271708">
    <property type="component" value="Chromosome"/>
</dbReference>
<reference evidence="2 4" key="1">
    <citation type="submission" date="2016-01" db="EMBL/GenBank/DDBJ databases">
        <title>Janibacter melonis strain CD11_4 genome sequencing and assembly.</title>
        <authorList>
            <person name="Nair G.R."/>
            <person name="Kaur G."/>
            <person name="Chander A.M."/>
            <person name="Mayilraj S."/>
        </authorList>
    </citation>
    <scope>NUCLEOTIDE SEQUENCE [LARGE SCALE GENOMIC DNA]</scope>
    <source>
        <strain evidence="2 4">CD11-4</strain>
    </source>
</reference>
<reference evidence="3" key="3">
    <citation type="submission" date="2019-11" db="EMBL/GenBank/DDBJ databases">
        <authorList>
            <person name="Zhao Q."/>
        </authorList>
    </citation>
    <scope>NUCLEOTIDE SEQUENCE</scope>
    <source>
        <strain evidence="3">M714</strain>
    </source>
</reference>
<dbReference type="EMBL" id="CP044548">
    <property type="protein sequence ID" value="QFQ31103.2"/>
    <property type="molecule type" value="Genomic_DNA"/>
</dbReference>
<organism evidence="2 4">
    <name type="scientific">Janibacter melonis</name>
    <dbReference type="NCBI Taxonomy" id="262209"/>
    <lineage>
        <taxon>Bacteria</taxon>
        <taxon>Bacillati</taxon>
        <taxon>Actinomycetota</taxon>
        <taxon>Actinomycetes</taxon>
        <taxon>Micrococcales</taxon>
        <taxon>Intrasporangiaceae</taxon>
        <taxon>Janibacter</taxon>
    </lineage>
</organism>
<dbReference type="RefSeq" id="WP_068269933.1">
    <property type="nucleotide sequence ID" value="NZ_BAAAKD010000050.1"/>
</dbReference>
<feature type="region of interest" description="Disordered" evidence="1">
    <location>
        <begin position="146"/>
        <end position="205"/>
    </location>
</feature>
<evidence type="ECO:0000256" key="1">
    <source>
        <dbReference type="SAM" id="MobiDB-lite"/>
    </source>
</evidence>
<reference evidence="3 5" key="2">
    <citation type="submission" date="2019-09" db="EMBL/GenBank/DDBJ databases">
        <title>Complete Genome Sequence of Janibacter melonis M714 with both human health impact and industrial applications.</title>
        <authorList>
            <person name="Jin M."/>
            <person name="Zhao Q.R."/>
        </authorList>
    </citation>
    <scope>NUCLEOTIDE SEQUENCE [LARGE SCALE GENOMIC DNA]</scope>
    <source>
        <strain evidence="3 5">M714</strain>
    </source>
</reference>
<feature type="compositionally biased region" description="Low complexity" evidence="1">
    <location>
        <begin position="161"/>
        <end position="197"/>
    </location>
</feature>
<dbReference type="OrthoDB" id="9814202at2"/>
<accession>A0A176QF49</accession>
<protein>
    <recommendedName>
        <fullName evidence="6">Heparin-binding hemagglutinin</fullName>
    </recommendedName>
</protein>
<keyword evidence="4" id="KW-1185">Reference proteome</keyword>
<sequence>MTVTTTVKKVVTDYPYAALGATDLAVERVRTASARVESLRDEAPAKVQARISGAPAAAQKSYADLAARGEKLVERVRKQKATQDLAGQARATVALGKGLVTTARDAVAEVERSAKATLTIGRKEAAKAADAVAESVEVTVDTDAAQKAVKDSAKRTRTAAKRTTTTAKKGATRTRSTAKSTSTSARKTAAKATTATEKAAEKVGD</sequence>
<proteinExistence type="predicted"/>
<dbReference type="KEGG" id="jme:EEW87_013560"/>
<dbReference type="GeneID" id="59162211"/>
<gene>
    <name evidence="2" type="ORF">AWH69_00535</name>
    <name evidence="3" type="ORF">EEW87_013560</name>
</gene>
<evidence type="ECO:0000313" key="3">
    <source>
        <dbReference type="EMBL" id="QFQ31103.2"/>
    </source>
</evidence>
<evidence type="ECO:0000313" key="4">
    <source>
        <dbReference type="Proteomes" id="UP000076976"/>
    </source>
</evidence>
<evidence type="ECO:0000313" key="5">
    <source>
        <dbReference type="Proteomes" id="UP000271708"/>
    </source>
</evidence>
<name>A0A176QF49_9MICO</name>
<dbReference type="STRING" id="262209.AWH69_00535"/>
<dbReference type="EMBL" id="LQZG01000001">
    <property type="protein sequence ID" value="OAB88339.1"/>
    <property type="molecule type" value="Genomic_DNA"/>
</dbReference>
<dbReference type="Proteomes" id="UP000076976">
    <property type="component" value="Unassembled WGS sequence"/>
</dbReference>
<accession>A0A5P8FPQ5</accession>
<evidence type="ECO:0000313" key="2">
    <source>
        <dbReference type="EMBL" id="OAB88339.1"/>
    </source>
</evidence>